<keyword evidence="6 9" id="KW-0119">Carbohydrate metabolism</keyword>
<dbReference type="PROSITE" id="PS51760">
    <property type="entry name" value="GH10_2"/>
    <property type="match status" value="1"/>
</dbReference>
<evidence type="ECO:0000256" key="9">
    <source>
        <dbReference type="RuleBase" id="RU361174"/>
    </source>
</evidence>
<dbReference type="InterPro" id="IPR044846">
    <property type="entry name" value="GH10"/>
</dbReference>
<evidence type="ECO:0000256" key="4">
    <source>
        <dbReference type="ARBA" id="ARBA00022729"/>
    </source>
</evidence>
<evidence type="ECO:0000256" key="2">
    <source>
        <dbReference type="ARBA" id="ARBA00007495"/>
    </source>
</evidence>
<dbReference type="Pfam" id="PF00331">
    <property type="entry name" value="Glyco_hydro_10"/>
    <property type="match status" value="1"/>
</dbReference>
<keyword evidence="8 9" id="KW-0624">Polysaccharide degradation</keyword>
<sequence>MTQHGLSRDGLSSAAVHRDLLFGTALCTSDLSLQPLQRAILKNCNIITAEYEMKWDVIGADPHRPDYSASDRLVDFAADNGLAFHGHTLWWHEAVPTACRESPDRRFEASALRHLEATVARYAGRLKSWDVINEPLEPSQGRGDGLRRSRFLEVLGPDYLATAFRRAADLDPAALLVLNEMGLEYDSREAEMKRRMMLRLLERELGRGTPIGGLGIQSHLTALEQPREHPELQAFLREIGRMGLSVMITELDVSDHLCPRDRKRRDSIVADTYRAYLDLVLAEGSVCAVNTWGLSDGSTWLNGFRPRADGTPQRPLLYDRALRRKPAWHAVRDALGHARAGPAPGA</sequence>
<dbReference type="EC" id="3.2.1.8" evidence="9"/>
<dbReference type="Gene3D" id="3.20.20.80">
    <property type="entry name" value="Glycosidases"/>
    <property type="match status" value="1"/>
</dbReference>
<evidence type="ECO:0000256" key="8">
    <source>
        <dbReference type="ARBA" id="ARBA00023326"/>
    </source>
</evidence>
<evidence type="ECO:0000256" key="5">
    <source>
        <dbReference type="ARBA" id="ARBA00022801"/>
    </source>
</evidence>
<name>A0ABY5RKW4_9HYPH</name>
<proteinExistence type="inferred from homology"/>
<evidence type="ECO:0000256" key="3">
    <source>
        <dbReference type="ARBA" id="ARBA00022651"/>
    </source>
</evidence>
<dbReference type="SMART" id="SM00633">
    <property type="entry name" value="Glyco_10"/>
    <property type="match status" value="1"/>
</dbReference>
<dbReference type="SUPFAM" id="SSF51445">
    <property type="entry name" value="(Trans)glycosidases"/>
    <property type="match status" value="1"/>
</dbReference>
<dbReference type="InterPro" id="IPR017853">
    <property type="entry name" value="GH"/>
</dbReference>
<evidence type="ECO:0000256" key="1">
    <source>
        <dbReference type="ARBA" id="ARBA00000681"/>
    </source>
</evidence>
<evidence type="ECO:0000256" key="6">
    <source>
        <dbReference type="ARBA" id="ARBA00023277"/>
    </source>
</evidence>
<keyword evidence="5 9" id="KW-0378">Hydrolase</keyword>
<keyword evidence="4" id="KW-0732">Signal</keyword>
<dbReference type="PANTHER" id="PTHR31490:SF88">
    <property type="entry name" value="BETA-XYLANASE"/>
    <property type="match status" value="1"/>
</dbReference>
<comment type="similarity">
    <text evidence="2 9">Belongs to the glycosyl hydrolase 10 (cellulase F) family.</text>
</comment>
<evidence type="ECO:0000313" key="12">
    <source>
        <dbReference type="Proteomes" id="UP001017257"/>
    </source>
</evidence>
<keyword evidence="12" id="KW-1185">Reference proteome</keyword>
<dbReference type="RefSeq" id="WP_173946857.1">
    <property type="nucleotide sequence ID" value="NZ_CP102845.1"/>
</dbReference>
<dbReference type="PANTHER" id="PTHR31490">
    <property type="entry name" value="GLYCOSYL HYDROLASE"/>
    <property type="match status" value="1"/>
</dbReference>
<accession>A0ABY5RKW4</accession>
<evidence type="ECO:0000256" key="7">
    <source>
        <dbReference type="ARBA" id="ARBA00023295"/>
    </source>
</evidence>
<dbReference type="EMBL" id="CP102845">
    <property type="protein sequence ID" value="UVF17623.1"/>
    <property type="molecule type" value="Genomic_DNA"/>
</dbReference>
<keyword evidence="7 9" id="KW-0326">Glycosidase</keyword>
<keyword evidence="3" id="KW-0858">Xylan degradation</keyword>
<dbReference type="Proteomes" id="UP001017257">
    <property type="component" value="Chromosome"/>
</dbReference>
<gene>
    <name evidence="11" type="ORF">HPT29_013830</name>
</gene>
<reference evidence="11" key="1">
    <citation type="submission" date="2022-08" db="EMBL/GenBank/DDBJ databases">
        <title>Microvirga terrae sp. nov., isolated from soil.</title>
        <authorList>
            <person name="Kim K.H."/>
            <person name="Seo Y.L."/>
            <person name="Kim J.M."/>
            <person name="Lee J.K."/>
            <person name="Han D.M."/>
            <person name="Jeon C.O."/>
        </authorList>
    </citation>
    <scope>NUCLEOTIDE SEQUENCE</scope>
    <source>
        <strain evidence="11">R24</strain>
    </source>
</reference>
<dbReference type="InterPro" id="IPR001000">
    <property type="entry name" value="GH10_dom"/>
</dbReference>
<evidence type="ECO:0000313" key="11">
    <source>
        <dbReference type="EMBL" id="UVF17623.1"/>
    </source>
</evidence>
<dbReference type="PRINTS" id="PR00134">
    <property type="entry name" value="GLHYDRLASE10"/>
</dbReference>
<feature type="domain" description="GH10" evidence="10">
    <location>
        <begin position="5"/>
        <end position="334"/>
    </location>
</feature>
<evidence type="ECO:0000259" key="10">
    <source>
        <dbReference type="PROSITE" id="PS51760"/>
    </source>
</evidence>
<protein>
    <recommendedName>
        <fullName evidence="9">Beta-xylanase</fullName>
        <ecNumber evidence="9">3.2.1.8</ecNumber>
    </recommendedName>
</protein>
<organism evidence="11 12">
    <name type="scientific">Microvirga terrae</name>
    <dbReference type="NCBI Taxonomy" id="2740529"/>
    <lineage>
        <taxon>Bacteria</taxon>
        <taxon>Pseudomonadati</taxon>
        <taxon>Pseudomonadota</taxon>
        <taxon>Alphaproteobacteria</taxon>
        <taxon>Hyphomicrobiales</taxon>
        <taxon>Methylobacteriaceae</taxon>
        <taxon>Microvirga</taxon>
    </lineage>
</organism>
<comment type="catalytic activity">
    <reaction evidence="1 9">
        <text>Endohydrolysis of (1-&gt;4)-beta-D-xylosidic linkages in xylans.</text>
        <dbReference type="EC" id="3.2.1.8"/>
    </reaction>
</comment>